<keyword evidence="12" id="KW-1185">Reference proteome</keyword>
<evidence type="ECO:0000256" key="2">
    <source>
        <dbReference type="ARBA" id="ARBA00008674"/>
    </source>
</evidence>
<evidence type="ECO:0000256" key="3">
    <source>
        <dbReference type="ARBA" id="ARBA00022448"/>
    </source>
</evidence>
<organism evidence="13">
    <name type="scientific">Thrips palmi</name>
    <name type="common">Melon thrips</name>
    <dbReference type="NCBI Taxonomy" id="161013"/>
    <lineage>
        <taxon>Eukaryota</taxon>
        <taxon>Metazoa</taxon>
        <taxon>Ecdysozoa</taxon>
        <taxon>Arthropoda</taxon>
        <taxon>Hexapoda</taxon>
        <taxon>Insecta</taxon>
        <taxon>Pterygota</taxon>
        <taxon>Neoptera</taxon>
        <taxon>Paraneoptera</taxon>
        <taxon>Thysanoptera</taxon>
        <taxon>Terebrantia</taxon>
        <taxon>Thripoidea</taxon>
        <taxon>Thripidae</taxon>
        <taxon>Thrips</taxon>
    </lineage>
</organism>
<dbReference type="InParanoid" id="A0A6P9A566"/>
<comment type="subcellular location">
    <subcellularLocation>
        <location evidence="1">Mitochondrion inner membrane</location>
        <topology evidence="1">Single-pass membrane protein</topology>
        <orientation evidence="1">Matrix side</orientation>
    </subcellularLocation>
</comment>
<dbReference type="RefSeq" id="XP_034253108.1">
    <property type="nucleotide sequence ID" value="XM_034397217.1"/>
</dbReference>
<evidence type="ECO:0000256" key="10">
    <source>
        <dbReference type="ARBA" id="ARBA00023136"/>
    </source>
</evidence>
<dbReference type="GeneID" id="117652361"/>
<protein>
    <submittedName>
        <fullName evidence="13">Uncharacterized protein LOC117652361</fullName>
    </submittedName>
</protein>
<accession>A0A6P9A566</accession>
<keyword evidence="10 11" id="KW-0472">Membrane</keyword>
<evidence type="ECO:0000256" key="8">
    <source>
        <dbReference type="ARBA" id="ARBA00022989"/>
    </source>
</evidence>
<keyword evidence="8 11" id="KW-1133">Transmembrane helix</keyword>
<dbReference type="GO" id="GO:0005743">
    <property type="term" value="C:mitochondrial inner membrane"/>
    <property type="evidence" value="ECO:0007669"/>
    <property type="project" value="UniProtKB-SubCell"/>
</dbReference>
<keyword evidence="7" id="KW-0249">Electron transport</keyword>
<evidence type="ECO:0000256" key="9">
    <source>
        <dbReference type="ARBA" id="ARBA00023128"/>
    </source>
</evidence>
<reference evidence="13" key="1">
    <citation type="submission" date="2025-08" db="UniProtKB">
        <authorList>
            <consortium name="RefSeq"/>
        </authorList>
    </citation>
    <scope>IDENTIFICATION</scope>
    <source>
        <tissue evidence="13">Total insect</tissue>
    </source>
</reference>
<dbReference type="PANTHER" id="PTHR13099:SF0">
    <property type="entry name" value="NADH DEHYDROGENASE [UBIQUINONE] 1 SUBUNIT C2-RELATED"/>
    <property type="match status" value="1"/>
</dbReference>
<dbReference type="OrthoDB" id="6329847at2759"/>
<comment type="similarity">
    <text evidence="2">Belongs to the complex I NDUFC2 subunit family.</text>
</comment>
<proteinExistence type="inferred from homology"/>
<keyword evidence="5 11" id="KW-0812">Transmembrane</keyword>
<evidence type="ECO:0000256" key="11">
    <source>
        <dbReference type="SAM" id="Phobius"/>
    </source>
</evidence>
<feature type="transmembrane region" description="Helical" evidence="11">
    <location>
        <begin position="30"/>
        <end position="47"/>
    </location>
</feature>
<gene>
    <name evidence="13" type="primary">LOC117652361</name>
</gene>
<dbReference type="InterPro" id="IPR009423">
    <property type="entry name" value="NDUC2"/>
</dbReference>
<evidence type="ECO:0000256" key="6">
    <source>
        <dbReference type="ARBA" id="ARBA00022792"/>
    </source>
</evidence>
<dbReference type="CTD" id="33528"/>
<keyword evidence="9" id="KW-0496">Mitochondrion</keyword>
<name>A0A6P9A566_THRPL</name>
<keyword evidence="6" id="KW-0999">Mitochondrion inner membrane</keyword>
<dbReference type="GO" id="GO:0006120">
    <property type="term" value="P:mitochondrial electron transport, NADH to ubiquinone"/>
    <property type="evidence" value="ECO:0007669"/>
    <property type="project" value="InterPro"/>
</dbReference>
<keyword evidence="3" id="KW-0813">Transport</keyword>
<evidence type="ECO:0000313" key="12">
    <source>
        <dbReference type="Proteomes" id="UP000515158"/>
    </source>
</evidence>
<dbReference type="KEGG" id="tpal:117652361"/>
<dbReference type="Proteomes" id="UP000515158">
    <property type="component" value="Unplaced"/>
</dbReference>
<evidence type="ECO:0000256" key="1">
    <source>
        <dbReference type="ARBA" id="ARBA00004298"/>
    </source>
</evidence>
<evidence type="ECO:0000256" key="7">
    <source>
        <dbReference type="ARBA" id="ARBA00022982"/>
    </source>
</evidence>
<evidence type="ECO:0000256" key="4">
    <source>
        <dbReference type="ARBA" id="ARBA00022660"/>
    </source>
</evidence>
<sequence length="125" mass="14623">MTYVDFPINSHLERLAYDEVRENPSLFSDTWMSILGGTFGFFGVMSYNVARFKPAYTGVWRYPIAMAAGVYAGLIIRDWRREKVRTKWAKIKHYIELHPEDFPPYPARTKIGDTLSPWVPMRTGW</sequence>
<keyword evidence="4" id="KW-0679">Respiratory chain</keyword>
<feature type="transmembrane region" description="Helical" evidence="11">
    <location>
        <begin position="59"/>
        <end position="76"/>
    </location>
</feature>
<evidence type="ECO:0000256" key="5">
    <source>
        <dbReference type="ARBA" id="ARBA00022692"/>
    </source>
</evidence>
<dbReference type="Pfam" id="PF06374">
    <property type="entry name" value="NDUF_C2"/>
    <property type="match status" value="1"/>
</dbReference>
<dbReference type="PANTHER" id="PTHR13099">
    <property type="entry name" value="NADH-UBIQUINONE OXIDOREDUCTASE SUBUNIT B14.5B"/>
    <property type="match status" value="1"/>
</dbReference>
<evidence type="ECO:0000313" key="13">
    <source>
        <dbReference type="RefSeq" id="XP_034253108.1"/>
    </source>
</evidence>
<dbReference type="AlphaFoldDB" id="A0A6P9A566"/>
<dbReference type="FunCoup" id="A0A6P9A566">
    <property type="interactions" value="734"/>
</dbReference>